<dbReference type="Proteomes" id="UP000000983">
    <property type="component" value="Segment"/>
</dbReference>
<sequence length="86" mass="9427">MGSPRDYFRPSGNGDFAPCGKSGAKRGGIIDSIRGAPVIAFRCRSHRRHNTALLPCQRVRGKPESTGMVSQWRQGRSGQRCGGNRR</sequence>
<dbReference type="RefSeq" id="NP_859395.1">
    <property type="nucleotide sequence ID" value="NC_004914.3"/>
</dbReference>
<keyword evidence="3" id="KW-1185">Reference proteome</keyword>
<name>Q7Y2I7_9CAUD</name>
<dbReference type="GeneID" id="2653425"/>
<proteinExistence type="predicted"/>
<dbReference type="KEGG" id="vg:2653425"/>
<reference evidence="2 3" key="1">
    <citation type="journal article" date="2003" name="J. Bacteriol.">
        <title>Genome analysis of a novel Shiga toxin 1 (Stx1)-converting phage which is closely related to Stx2-converting phages but not to other Stx1-converting phages.</title>
        <authorList>
            <person name="Sato T."/>
            <person name="Shimizu T."/>
            <person name="Watarai M."/>
            <person name="Kobayashi M."/>
            <person name="Kano S."/>
            <person name="Hamabata T."/>
            <person name="Takeda Y."/>
            <person name="Yamasaki S."/>
        </authorList>
    </citation>
    <scope>NUCLEOTIDE SEQUENCE</scope>
    <source>
        <strain evidence="2">Stx2 phage-II</strain>
    </source>
</reference>
<accession>Q7Y2I7</accession>
<feature type="compositionally biased region" description="Polar residues" evidence="1">
    <location>
        <begin position="67"/>
        <end position="77"/>
    </location>
</feature>
<evidence type="ECO:0000313" key="3">
    <source>
        <dbReference type="Proteomes" id="UP000000983"/>
    </source>
</evidence>
<protein>
    <submittedName>
        <fullName evidence="2">Uncharacterized protein</fullName>
    </submittedName>
</protein>
<dbReference type="EMBL" id="AP005154">
    <property type="protein sequence ID" value="BAC78132.1"/>
    <property type="molecule type" value="Genomic_DNA"/>
</dbReference>
<feature type="region of interest" description="Disordered" evidence="1">
    <location>
        <begin position="1"/>
        <end position="28"/>
    </location>
</feature>
<feature type="region of interest" description="Disordered" evidence="1">
    <location>
        <begin position="61"/>
        <end position="86"/>
    </location>
</feature>
<evidence type="ECO:0000313" key="2">
    <source>
        <dbReference type="EMBL" id="BAC78132.1"/>
    </source>
</evidence>
<evidence type="ECO:0000256" key="1">
    <source>
        <dbReference type="SAM" id="MobiDB-lite"/>
    </source>
</evidence>
<organism evidence="2 3">
    <name type="scientific">Escherichia phage Stx2 II</name>
    <dbReference type="NCBI Taxonomy" id="194949"/>
    <lineage>
        <taxon>Viruses</taxon>
        <taxon>Duplodnaviria</taxon>
        <taxon>Heunggongvirae</taxon>
        <taxon>Uroviricota</taxon>
        <taxon>Caudoviricetes</taxon>
        <taxon>Sepvirinae</taxon>
        <taxon>Traversvirus</taxon>
        <taxon>Traversvirus II</taxon>
    </lineage>
</organism>